<dbReference type="Proteomes" id="UP000051934">
    <property type="component" value="Unassembled WGS sequence"/>
</dbReference>
<evidence type="ECO:0000313" key="2">
    <source>
        <dbReference type="EMBL" id="KRO71748.1"/>
    </source>
</evidence>
<feature type="domain" description="N-acetyltransferase" evidence="1">
    <location>
        <begin position="8"/>
        <end position="151"/>
    </location>
</feature>
<dbReference type="SUPFAM" id="SSF55729">
    <property type="entry name" value="Acyl-CoA N-acyltransferases (Nat)"/>
    <property type="match status" value="1"/>
</dbReference>
<protein>
    <recommendedName>
        <fullName evidence="1">N-acetyltransferase domain-containing protein</fullName>
    </recommendedName>
</protein>
<dbReference type="Pfam" id="PF13673">
    <property type="entry name" value="Acetyltransf_10"/>
    <property type="match status" value="1"/>
</dbReference>
<dbReference type="InterPro" id="IPR016181">
    <property type="entry name" value="Acyl_CoA_acyltransferase"/>
</dbReference>
<dbReference type="CDD" id="cd04301">
    <property type="entry name" value="NAT_SF"/>
    <property type="match status" value="1"/>
</dbReference>
<reference evidence="2 3" key="1">
    <citation type="submission" date="2015-10" db="EMBL/GenBank/DDBJ databases">
        <title>Metagenome-Assembled Genomes uncover a global brackish microbiome.</title>
        <authorList>
            <person name="Hugerth L.W."/>
            <person name="Larsson J."/>
            <person name="Alneberg J."/>
            <person name="Lindh M.V."/>
            <person name="Legrand C."/>
            <person name="Pinhassi J."/>
            <person name="Andersson A.F."/>
        </authorList>
    </citation>
    <scope>NUCLEOTIDE SEQUENCE [LARGE SCALE GENOMIC DNA]</scope>
    <source>
        <strain evidence="2">BACL4 MAG-120507-bin80</strain>
    </source>
</reference>
<name>A0A0R2SA57_9GAMM</name>
<evidence type="ECO:0000259" key="1">
    <source>
        <dbReference type="PROSITE" id="PS51186"/>
    </source>
</evidence>
<dbReference type="Gene3D" id="3.40.630.30">
    <property type="match status" value="1"/>
</dbReference>
<dbReference type="PROSITE" id="PS51186">
    <property type="entry name" value="GNAT"/>
    <property type="match status" value="1"/>
</dbReference>
<comment type="caution">
    <text evidence="2">The sequence shown here is derived from an EMBL/GenBank/DDBJ whole genome shotgun (WGS) entry which is preliminary data.</text>
</comment>
<dbReference type="AlphaFoldDB" id="A0A0R2SA57"/>
<sequence>MALTWHTKPFDALSNSELYSMLRLRSEVFVVEQNCVYLDLDNIDQKAQHVIAINAEQEVVCCARIVAPGVKYDGASIGRIVTSPSLRGSGQGKELVRVAIDACSSLFSGKAITISAQQHLERFYEAFGFETTSTPYQEDGIPHIQMTRAAKR</sequence>
<accession>A0A0R2SA57</accession>
<organism evidence="2 3">
    <name type="scientific">OM182 bacterium BACL3 MAG-120507-bin80</name>
    <dbReference type="NCBI Taxonomy" id="1655577"/>
    <lineage>
        <taxon>Bacteria</taxon>
        <taxon>Pseudomonadati</taxon>
        <taxon>Pseudomonadota</taxon>
        <taxon>Gammaproteobacteria</taxon>
        <taxon>OMG group</taxon>
        <taxon>OM182 clade</taxon>
    </lineage>
</organism>
<dbReference type="InterPro" id="IPR000182">
    <property type="entry name" value="GNAT_dom"/>
</dbReference>
<evidence type="ECO:0000313" key="3">
    <source>
        <dbReference type="Proteomes" id="UP000051934"/>
    </source>
</evidence>
<dbReference type="GO" id="GO:0016747">
    <property type="term" value="F:acyltransferase activity, transferring groups other than amino-acyl groups"/>
    <property type="evidence" value="ECO:0007669"/>
    <property type="project" value="InterPro"/>
</dbReference>
<dbReference type="EMBL" id="LIBB01000141">
    <property type="protein sequence ID" value="KRO71748.1"/>
    <property type="molecule type" value="Genomic_DNA"/>
</dbReference>
<proteinExistence type="predicted"/>
<gene>
    <name evidence="2" type="ORF">ABR69_10000</name>
</gene>